<accession>A0ABQ9ZTC0</accession>
<evidence type="ECO:0000313" key="2">
    <source>
        <dbReference type="Proteomes" id="UP001234178"/>
    </source>
</evidence>
<sequence>MLLNYRCRLLEIGSVNQKSGQNSLTRFRGFAVQSNAAITTNKDDSISICGIKEEEKTKKINEFQKFGFNSHNSDDKQREKLPLKLVQVEWLVIIEVSTYRFKLMYSDRLVAKNMGSTSQQSDVGEPQHVGLSRHLRPPRYTKYESLRHVYSAQQDYEFHFNRHESELCLSYATQLI</sequence>
<reference evidence="1 2" key="1">
    <citation type="journal article" date="2023" name="Nucleic Acids Res.">
        <title>The hologenome of Daphnia magna reveals possible DNA methylation and microbiome-mediated evolution of the host genome.</title>
        <authorList>
            <person name="Chaturvedi A."/>
            <person name="Li X."/>
            <person name="Dhandapani V."/>
            <person name="Marshall H."/>
            <person name="Kissane S."/>
            <person name="Cuenca-Cambronero M."/>
            <person name="Asole G."/>
            <person name="Calvet F."/>
            <person name="Ruiz-Romero M."/>
            <person name="Marangio P."/>
            <person name="Guigo R."/>
            <person name="Rago D."/>
            <person name="Mirbahai L."/>
            <person name="Eastwood N."/>
            <person name="Colbourne J.K."/>
            <person name="Zhou J."/>
            <person name="Mallon E."/>
            <person name="Orsini L."/>
        </authorList>
    </citation>
    <scope>NUCLEOTIDE SEQUENCE [LARGE SCALE GENOMIC DNA]</scope>
    <source>
        <strain evidence="1">LRV0_1</strain>
    </source>
</reference>
<gene>
    <name evidence="1" type="ORF">OUZ56_031129</name>
</gene>
<dbReference type="Proteomes" id="UP001234178">
    <property type="component" value="Unassembled WGS sequence"/>
</dbReference>
<dbReference type="EMBL" id="JAOYFB010000005">
    <property type="protein sequence ID" value="KAK4016172.1"/>
    <property type="molecule type" value="Genomic_DNA"/>
</dbReference>
<comment type="caution">
    <text evidence="1">The sequence shown here is derived from an EMBL/GenBank/DDBJ whole genome shotgun (WGS) entry which is preliminary data.</text>
</comment>
<evidence type="ECO:0000313" key="1">
    <source>
        <dbReference type="EMBL" id="KAK4016172.1"/>
    </source>
</evidence>
<keyword evidence="2" id="KW-1185">Reference proteome</keyword>
<proteinExistence type="predicted"/>
<organism evidence="1 2">
    <name type="scientific">Daphnia magna</name>
    <dbReference type="NCBI Taxonomy" id="35525"/>
    <lineage>
        <taxon>Eukaryota</taxon>
        <taxon>Metazoa</taxon>
        <taxon>Ecdysozoa</taxon>
        <taxon>Arthropoda</taxon>
        <taxon>Crustacea</taxon>
        <taxon>Branchiopoda</taxon>
        <taxon>Diplostraca</taxon>
        <taxon>Cladocera</taxon>
        <taxon>Anomopoda</taxon>
        <taxon>Daphniidae</taxon>
        <taxon>Daphnia</taxon>
    </lineage>
</organism>
<protein>
    <submittedName>
        <fullName evidence="1">Uncharacterized protein</fullName>
    </submittedName>
</protein>
<name>A0ABQ9ZTC0_9CRUS</name>